<keyword evidence="3" id="KW-0255">Endonuclease</keyword>
<evidence type="ECO:0000256" key="1">
    <source>
        <dbReference type="SAM" id="Phobius"/>
    </source>
</evidence>
<dbReference type="Pfam" id="PF03372">
    <property type="entry name" value="Exo_endo_phos"/>
    <property type="match status" value="1"/>
</dbReference>
<keyword evidence="1" id="KW-0472">Membrane</keyword>
<dbReference type="Proteomes" id="UP000006860">
    <property type="component" value="Chromosome"/>
</dbReference>
<evidence type="ECO:0000313" key="4">
    <source>
        <dbReference type="Proteomes" id="UP000006860"/>
    </source>
</evidence>
<keyword evidence="3" id="KW-0378">Hydrolase</keyword>
<dbReference type="AlphaFoldDB" id="F0SQJ7"/>
<reference evidence="4" key="1">
    <citation type="submission" date="2011-02" db="EMBL/GenBank/DDBJ databases">
        <title>The complete genome of Planctomyces brasiliensis DSM 5305.</title>
        <authorList>
            <person name="Lucas S."/>
            <person name="Copeland A."/>
            <person name="Lapidus A."/>
            <person name="Bruce D."/>
            <person name="Goodwin L."/>
            <person name="Pitluck S."/>
            <person name="Kyrpides N."/>
            <person name="Mavromatis K."/>
            <person name="Pagani I."/>
            <person name="Ivanova N."/>
            <person name="Ovchinnikova G."/>
            <person name="Lu M."/>
            <person name="Detter J.C."/>
            <person name="Han C."/>
            <person name="Land M."/>
            <person name="Hauser L."/>
            <person name="Markowitz V."/>
            <person name="Cheng J.-F."/>
            <person name="Hugenholtz P."/>
            <person name="Woyke T."/>
            <person name="Wu D."/>
            <person name="Tindall B."/>
            <person name="Pomrenke H.G."/>
            <person name="Brambilla E."/>
            <person name="Klenk H.-P."/>
            <person name="Eisen J.A."/>
        </authorList>
    </citation>
    <scope>NUCLEOTIDE SEQUENCE [LARGE SCALE GENOMIC DNA]</scope>
    <source>
        <strain evidence="4">ATCC 49424 / DSM 5305 / JCM 21570 / NBRC 103401 / IFAM 1448</strain>
    </source>
</reference>
<dbReference type="HOGENOM" id="CLU_069581_0_0_0"/>
<feature type="transmembrane region" description="Helical" evidence="1">
    <location>
        <begin position="48"/>
        <end position="71"/>
    </location>
</feature>
<accession>F0SQJ7</accession>
<dbReference type="eggNOG" id="COG3021">
    <property type="taxonomic scope" value="Bacteria"/>
</dbReference>
<dbReference type="GO" id="GO:0004519">
    <property type="term" value="F:endonuclease activity"/>
    <property type="evidence" value="ECO:0007669"/>
    <property type="project" value="UniProtKB-KW"/>
</dbReference>
<feature type="transmembrane region" description="Helical" evidence="1">
    <location>
        <begin position="21"/>
        <end position="42"/>
    </location>
</feature>
<dbReference type="OrthoDB" id="214482at2"/>
<feature type="transmembrane region" description="Helical" evidence="1">
    <location>
        <begin position="78"/>
        <end position="94"/>
    </location>
</feature>
<dbReference type="RefSeq" id="WP_013626716.1">
    <property type="nucleotide sequence ID" value="NC_015174.1"/>
</dbReference>
<sequence length="353" mass="39473">MPRRPETAQASKPARPGGVADLLRQLWWTFTVASVAALAVIYSARPDVLAGMTVFPIWVWGLGPLFVSFLGTLRKKRPLGLAFLLWLILLTLYVDSPQAWVRGLVHPAPQERTETRPGYLRVITINIHDNTLALRDLVRYEPDLILVQETVSEQELIEVAGSLFDDGGHVLWNRDCALISRYPLERVDLSPVLRGNALSAIAQIPEVDGGQRVCVNVVHAYSQPFRFDMHTPEFWTAYYDRRLLQLKLMETITRDIPNVDQFDAYLVGGDFNAPPGDAVFSRLPKQLTDTFSRCGVGWGRTIANDLPLIRIDQLWVNQQLTPLTCAAFPSAGSDHRGVVADYLIEDGFGVVSQ</sequence>
<dbReference type="InterPro" id="IPR036691">
    <property type="entry name" value="Endo/exonu/phosph_ase_sf"/>
</dbReference>
<name>F0SQJ7_RUBBR</name>
<organism evidence="3 4">
    <name type="scientific">Rubinisphaera brasiliensis (strain ATCC 49424 / DSM 5305 / JCM 21570 / IAM 15109 / NBRC 103401 / IFAM 1448)</name>
    <name type="common">Planctomyces brasiliensis</name>
    <dbReference type="NCBI Taxonomy" id="756272"/>
    <lineage>
        <taxon>Bacteria</taxon>
        <taxon>Pseudomonadati</taxon>
        <taxon>Planctomycetota</taxon>
        <taxon>Planctomycetia</taxon>
        <taxon>Planctomycetales</taxon>
        <taxon>Planctomycetaceae</taxon>
        <taxon>Rubinisphaera</taxon>
    </lineage>
</organism>
<dbReference type="InterPro" id="IPR005135">
    <property type="entry name" value="Endo/exonuclease/phosphatase"/>
</dbReference>
<dbReference type="SUPFAM" id="SSF56219">
    <property type="entry name" value="DNase I-like"/>
    <property type="match status" value="1"/>
</dbReference>
<evidence type="ECO:0000259" key="2">
    <source>
        <dbReference type="Pfam" id="PF03372"/>
    </source>
</evidence>
<dbReference type="STRING" id="756272.Plabr_0344"/>
<feature type="domain" description="Endonuclease/exonuclease/phosphatase" evidence="2">
    <location>
        <begin position="132"/>
        <end position="335"/>
    </location>
</feature>
<keyword evidence="1" id="KW-1133">Transmembrane helix</keyword>
<dbReference type="Gene3D" id="3.60.10.10">
    <property type="entry name" value="Endonuclease/exonuclease/phosphatase"/>
    <property type="match status" value="1"/>
</dbReference>
<dbReference type="KEGG" id="pbs:Plabr_0344"/>
<keyword evidence="1" id="KW-0812">Transmembrane</keyword>
<dbReference type="EMBL" id="CP002546">
    <property type="protein sequence ID" value="ADY57972.1"/>
    <property type="molecule type" value="Genomic_DNA"/>
</dbReference>
<gene>
    <name evidence="3" type="ordered locus">Plabr_0344</name>
</gene>
<keyword evidence="3" id="KW-0540">Nuclease</keyword>
<evidence type="ECO:0000313" key="3">
    <source>
        <dbReference type="EMBL" id="ADY57972.1"/>
    </source>
</evidence>
<protein>
    <submittedName>
        <fullName evidence="3">Endonuclease/exonuclease/phosphatase</fullName>
    </submittedName>
</protein>
<proteinExistence type="predicted"/>
<keyword evidence="4" id="KW-1185">Reference proteome</keyword>